<comment type="caution">
    <text evidence="1">The sequence shown here is derived from an EMBL/GenBank/DDBJ whole genome shotgun (WGS) entry which is preliminary data.</text>
</comment>
<dbReference type="RefSeq" id="WP_377906876.1">
    <property type="nucleotide sequence ID" value="NZ_JBHRZS010000007.1"/>
</dbReference>
<keyword evidence="2" id="KW-1185">Reference proteome</keyword>
<protein>
    <submittedName>
        <fullName evidence="1">Uncharacterized protein</fullName>
    </submittedName>
</protein>
<organism evidence="1 2">
    <name type="scientific">Algoriphagus namhaensis</name>
    <dbReference type="NCBI Taxonomy" id="915353"/>
    <lineage>
        <taxon>Bacteria</taxon>
        <taxon>Pseudomonadati</taxon>
        <taxon>Bacteroidota</taxon>
        <taxon>Cytophagia</taxon>
        <taxon>Cytophagales</taxon>
        <taxon>Cyclobacteriaceae</taxon>
        <taxon>Algoriphagus</taxon>
    </lineage>
</organism>
<name>A0ABV8AV97_9BACT</name>
<dbReference type="Proteomes" id="UP001595805">
    <property type="component" value="Unassembled WGS sequence"/>
</dbReference>
<accession>A0ABV8AV97</accession>
<gene>
    <name evidence="1" type="ORF">ACFOSV_15150</name>
</gene>
<evidence type="ECO:0000313" key="1">
    <source>
        <dbReference type="EMBL" id="MFC3881530.1"/>
    </source>
</evidence>
<sequence>MKYKVHRLDVKSDTMQEKLELYLNRLDGEVISIIPNVRPSFQLMGATAKIDYILIVEKQQY</sequence>
<dbReference type="EMBL" id="JBHRZS010000007">
    <property type="protein sequence ID" value="MFC3881530.1"/>
    <property type="molecule type" value="Genomic_DNA"/>
</dbReference>
<reference evidence="2" key="1">
    <citation type="journal article" date="2019" name="Int. J. Syst. Evol. Microbiol.">
        <title>The Global Catalogue of Microorganisms (GCM) 10K type strain sequencing project: providing services to taxonomists for standard genome sequencing and annotation.</title>
        <authorList>
            <consortium name="The Broad Institute Genomics Platform"/>
            <consortium name="The Broad Institute Genome Sequencing Center for Infectious Disease"/>
            <person name="Wu L."/>
            <person name="Ma J."/>
        </authorList>
    </citation>
    <scope>NUCLEOTIDE SEQUENCE [LARGE SCALE GENOMIC DNA]</scope>
    <source>
        <strain evidence="2">CCUG 60523</strain>
    </source>
</reference>
<proteinExistence type="predicted"/>
<evidence type="ECO:0000313" key="2">
    <source>
        <dbReference type="Proteomes" id="UP001595805"/>
    </source>
</evidence>